<evidence type="ECO:0000256" key="1">
    <source>
        <dbReference type="SAM" id="SignalP"/>
    </source>
</evidence>
<evidence type="ECO:0000313" key="2">
    <source>
        <dbReference type="EMBL" id="TRW93092.1"/>
    </source>
</evidence>
<dbReference type="Proteomes" id="UP000733744">
    <property type="component" value="Unassembled WGS sequence"/>
</dbReference>
<proteinExistence type="predicted"/>
<feature type="signal peptide" evidence="1">
    <location>
        <begin position="1"/>
        <end position="25"/>
    </location>
</feature>
<comment type="caution">
    <text evidence="2">The sequence shown here is derived from an EMBL/GenBank/DDBJ whole genome shotgun (WGS) entry which is preliminary data.</text>
</comment>
<organism evidence="2 3">
    <name type="scientific">Candidatus Methylobacter oryzae</name>
    <dbReference type="NCBI Taxonomy" id="2497749"/>
    <lineage>
        <taxon>Bacteria</taxon>
        <taxon>Pseudomonadati</taxon>
        <taxon>Pseudomonadota</taxon>
        <taxon>Gammaproteobacteria</taxon>
        <taxon>Methylococcales</taxon>
        <taxon>Methylococcaceae</taxon>
        <taxon>Methylobacter</taxon>
    </lineage>
</organism>
<sequence>MNNKNKVLFLAGATCSFLLAGCNSAGLGEGLLKQSLNPATSTAQAPSAAGGSAGSTEAVTYKNNDRNFSFTIPAGWSKQSGDVNSDAVLFMQEPLSKTCSFQFNMTRMQTDFPAEASVKASLDSAKKDIKIDKNLSAKRRDESGMENGKKVRFTRGWELVEKGKAGGHQRIIYQAYDRQNYYINMMAAANTEHFEECRPTLQKIIDSIKFGA</sequence>
<protein>
    <recommendedName>
        <fullName evidence="4">PsbP C-terminal domain-containing protein</fullName>
    </recommendedName>
</protein>
<dbReference type="Gene3D" id="3.40.1000.10">
    <property type="entry name" value="Mog1/PsbP, alpha/beta/alpha sandwich"/>
    <property type="match status" value="1"/>
</dbReference>
<evidence type="ECO:0008006" key="4">
    <source>
        <dbReference type="Google" id="ProtNLM"/>
    </source>
</evidence>
<reference evidence="2 3" key="1">
    <citation type="journal article" date="2019" name="Antonie Van Leeuwenhoek">
        <title>Description of 'Ca. Methylobacter oryzae' KRF1, a novel species from the environmentally important Methylobacter clade 2.</title>
        <authorList>
            <person name="Khatri K."/>
            <person name="Mohite J.A."/>
            <person name="Pandit P.S."/>
            <person name="Bahulikar R."/>
            <person name="Rahalkar M.C."/>
        </authorList>
    </citation>
    <scope>NUCLEOTIDE SEQUENCE [LARGE SCALE GENOMIC DNA]</scope>
    <source>
        <strain evidence="2 3">KRF1</strain>
    </source>
</reference>
<accession>A0ABY3C9M4</accession>
<name>A0ABY3C9M4_9GAMM</name>
<keyword evidence="1" id="KW-0732">Signal</keyword>
<dbReference type="EMBL" id="RYFG02000103">
    <property type="protein sequence ID" value="TRW93092.1"/>
    <property type="molecule type" value="Genomic_DNA"/>
</dbReference>
<gene>
    <name evidence="2" type="ORF">EKO24_013345</name>
</gene>
<dbReference type="PROSITE" id="PS51257">
    <property type="entry name" value="PROKAR_LIPOPROTEIN"/>
    <property type="match status" value="1"/>
</dbReference>
<feature type="chain" id="PRO_5046406870" description="PsbP C-terminal domain-containing protein" evidence="1">
    <location>
        <begin position="26"/>
        <end position="212"/>
    </location>
</feature>
<dbReference type="RefSeq" id="WP_127027527.1">
    <property type="nucleotide sequence ID" value="NZ_RYFG02000103.1"/>
</dbReference>
<keyword evidence="3" id="KW-1185">Reference proteome</keyword>
<evidence type="ECO:0000313" key="3">
    <source>
        <dbReference type="Proteomes" id="UP000733744"/>
    </source>
</evidence>